<name>A0AAD7TBN8_9TELE</name>
<accession>A0AAD7TBN8</accession>
<feature type="region of interest" description="Disordered" evidence="1">
    <location>
        <begin position="43"/>
        <end position="88"/>
    </location>
</feature>
<dbReference type="EMBL" id="JAINUG010000002">
    <property type="protein sequence ID" value="KAJ8417965.1"/>
    <property type="molecule type" value="Genomic_DNA"/>
</dbReference>
<comment type="caution">
    <text evidence="2">The sequence shown here is derived from an EMBL/GenBank/DDBJ whole genome shotgun (WGS) entry which is preliminary data.</text>
</comment>
<evidence type="ECO:0000256" key="1">
    <source>
        <dbReference type="SAM" id="MobiDB-lite"/>
    </source>
</evidence>
<evidence type="ECO:0000313" key="3">
    <source>
        <dbReference type="Proteomes" id="UP001221898"/>
    </source>
</evidence>
<organism evidence="2 3">
    <name type="scientific">Aldrovandia affinis</name>
    <dbReference type="NCBI Taxonomy" id="143900"/>
    <lineage>
        <taxon>Eukaryota</taxon>
        <taxon>Metazoa</taxon>
        <taxon>Chordata</taxon>
        <taxon>Craniata</taxon>
        <taxon>Vertebrata</taxon>
        <taxon>Euteleostomi</taxon>
        <taxon>Actinopterygii</taxon>
        <taxon>Neopterygii</taxon>
        <taxon>Teleostei</taxon>
        <taxon>Notacanthiformes</taxon>
        <taxon>Halosauridae</taxon>
        <taxon>Aldrovandia</taxon>
    </lineage>
</organism>
<dbReference type="AlphaFoldDB" id="A0AAD7TBN8"/>
<dbReference type="Proteomes" id="UP001221898">
    <property type="component" value="Unassembled WGS sequence"/>
</dbReference>
<proteinExistence type="predicted"/>
<keyword evidence="3" id="KW-1185">Reference proteome</keyword>
<evidence type="ECO:0000313" key="2">
    <source>
        <dbReference type="EMBL" id="KAJ8417965.1"/>
    </source>
</evidence>
<protein>
    <submittedName>
        <fullName evidence="2">Uncharacterized protein</fullName>
    </submittedName>
</protein>
<sequence length="131" mass="13973">MGTECLRRRARANQTKCLFNDGNASRALKNDLSVHSLTSEAIIPRPPESGVEPALSESARAHSFSPVPGVSQNRGAGPGPEAHSGARVMAEVKNEAGCNNTHLLLDTMSRGHSYLTPSPILWTTPICKEQG</sequence>
<reference evidence="2" key="1">
    <citation type="journal article" date="2023" name="Science">
        <title>Genome structures resolve the early diversification of teleost fishes.</title>
        <authorList>
            <person name="Parey E."/>
            <person name="Louis A."/>
            <person name="Montfort J."/>
            <person name="Bouchez O."/>
            <person name="Roques C."/>
            <person name="Iampietro C."/>
            <person name="Lluch J."/>
            <person name="Castinel A."/>
            <person name="Donnadieu C."/>
            <person name="Desvignes T."/>
            <person name="Floi Bucao C."/>
            <person name="Jouanno E."/>
            <person name="Wen M."/>
            <person name="Mejri S."/>
            <person name="Dirks R."/>
            <person name="Jansen H."/>
            <person name="Henkel C."/>
            <person name="Chen W.J."/>
            <person name="Zahm M."/>
            <person name="Cabau C."/>
            <person name="Klopp C."/>
            <person name="Thompson A.W."/>
            <person name="Robinson-Rechavi M."/>
            <person name="Braasch I."/>
            <person name="Lecointre G."/>
            <person name="Bobe J."/>
            <person name="Postlethwait J.H."/>
            <person name="Berthelot C."/>
            <person name="Roest Crollius H."/>
            <person name="Guiguen Y."/>
        </authorList>
    </citation>
    <scope>NUCLEOTIDE SEQUENCE</scope>
    <source>
        <strain evidence="2">NC1722</strain>
    </source>
</reference>
<gene>
    <name evidence="2" type="ORF">AAFF_G00136740</name>
</gene>